<protein>
    <recommendedName>
        <fullName evidence="6">Ferritin</fullName>
        <ecNumber evidence="6">1.16.3.1</ecNumber>
    </recommendedName>
</protein>
<dbReference type="InterPro" id="IPR009078">
    <property type="entry name" value="Ferritin-like_SF"/>
</dbReference>
<gene>
    <name evidence="9" type="ORF">X975_19764</name>
</gene>
<dbReference type="PANTHER" id="PTHR11431:SF75">
    <property type="entry name" value="FERRITIN"/>
    <property type="match status" value="1"/>
</dbReference>
<dbReference type="Proteomes" id="UP000054359">
    <property type="component" value="Unassembled WGS sequence"/>
</dbReference>
<feature type="binding site" evidence="5">
    <location>
        <position position="81"/>
    </location>
    <ligand>
        <name>Fe cation</name>
        <dbReference type="ChEBI" id="CHEBI:24875"/>
        <label>1</label>
    </ligand>
</feature>
<keyword evidence="4 5" id="KW-0408">Iron</keyword>
<feature type="binding site" evidence="5">
    <location>
        <position position="84"/>
    </location>
    <ligand>
        <name>Fe cation</name>
        <dbReference type="ChEBI" id="CHEBI:24875"/>
        <label>1</label>
    </ligand>
</feature>
<evidence type="ECO:0000313" key="9">
    <source>
        <dbReference type="EMBL" id="KFM70218.1"/>
    </source>
</evidence>
<evidence type="ECO:0000256" key="7">
    <source>
        <dbReference type="SAM" id="SignalP"/>
    </source>
</evidence>
<organism evidence="9 10">
    <name type="scientific">Stegodyphus mimosarum</name>
    <name type="common">African social velvet spider</name>
    <dbReference type="NCBI Taxonomy" id="407821"/>
    <lineage>
        <taxon>Eukaryota</taxon>
        <taxon>Metazoa</taxon>
        <taxon>Ecdysozoa</taxon>
        <taxon>Arthropoda</taxon>
        <taxon>Chelicerata</taxon>
        <taxon>Arachnida</taxon>
        <taxon>Araneae</taxon>
        <taxon>Araneomorphae</taxon>
        <taxon>Entelegynae</taxon>
        <taxon>Eresoidea</taxon>
        <taxon>Eresidae</taxon>
        <taxon>Stegodyphus</taxon>
    </lineage>
</organism>
<dbReference type="EMBL" id="KK117343">
    <property type="protein sequence ID" value="KFM70218.1"/>
    <property type="molecule type" value="Genomic_DNA"/>
</dbReference>
<evidence type="ECO:0000313" key="10">
    <source>
        <dbReference type="Proteomes" id="UP000054359"/>
    </source>
</evidence>
<keyword evidence="10" id="KW-1185">Reference proteome</keyword>
<dbReference type="STRING" id="407821.A0A087TYM9"/>
<dbReference type="Gene3D" id="1.20.1260.10">
    <property type="match status" value="1"/>
</dbReference>
<dbReference type="OMA" id="KGMRHQI"/>
<comment type="similarity">
    <text evidence="1 6">Belongs to the ferritin family.</text>
</comment>
<dbReference type="PANTHER" id="PTHR11431">
    <property type="entry name" value="FERRITIN"/>
    <property type="match status" value="1"/>
</dbReference>
<dbReference type="GO" id="GO:0004322">
    <property type="term" value="F:ferroxidase activity"/>
    <property type="evidence" value="ECO:0007669"/>
    <property type="project" value="UniProtKB-EC"/>
</dbReference>
<name>A0A087TYM9_STEMI</name>
<dbReference type="SUPFAM" id="SSF47240">
    <property type="entry name" value="Ferritin-like"/>
    <property type="match status" value="1"/>
</dbReference>
<dbReference type="GO" id="GO:0005737">
    <property type="term" value="C:cytoplasm"/>
    <property type="evidence" value="ECO:0007669"/>
    <property type="project" value="TreeGrafter"/>
</dbReference>
<evidence type="ECO:0000256" key="2">
    <source>
        <dbReference type="ARBA" id="ARBA00022434"/>
    </source>
</evidence>
<feature type="binding site" evidence="5">
    <location>
        <position position="126"/>
    </location>
    <ligand>
        <name>Fe cation</name>
        <dbReference type="ChEBI" id="CHEBI:24875"/>
        <label>1</label>
    </ligand>
</feature>
<reference evidence="9 10" key="1">
    <citation type="submission" date="2013-11" db="EMBL/GenBank/DDBJ databases">
        <title>Genome sequencing of Stegodyphus mimosarum.</title>
        <authorList>
            <person name="Bechsgaard J."/>
        </authorList>
    </citation>
    <scope>NUCLEOTIDE SEQUENCE [LARGE SCALE GENOMIC DNA]</scope>
</reference>
<feature type="domain" description="Ferritin-like diiron" evidence="8">
    <location>
        <begin position="29"/>
        <end position="179"/>
    </location>
</feature>
<keyword evidence="6" id="KW-0560">Oxidoreductase</keyword>
<accession>A0A087TYM9</accession>
<dbReference type="GO" id="GO:0008198">
    <property type="term" value="F:ferrous iron binding"/>
    <property type="evidence" value="ECO:0007669"/>
    <property type="project" value="TreeGrafter"/>
</dbReference>
<dbReference type="CDD" id="cd01056">
    <property type="entry name" value="Euk_Ferritin"/>
    <property type="match status" value="1"/>
</dbReference>
<evidence type="ECO:0000259" key="8">
    <source>
        <dbReference type="PROSITE" id="PS50905"/>
    </source>
</evidence>
<evidence type="ECO:0000256" key="5">
    <source>
        <dbReference type="PIRSR" id="PIRSR601519-1"/>
    </source>
</evidence>
<dbReference type="GO" id="GO:0008199">
    <property type="term" value="F:ferric iron binding"/>
    <property type="evidence" value="ECO:0007669"/>
    <property type="project" value="InterPro"/>
</dbReference>
<dbReference type="Pfam" id="PF00210">
    <property type="entry name" value="Ferritin"/>
    <property type="match status" value="1"/>
</dbReference>
<feature type="signal peptide" evidence="7">
    <location>
        <begin position="1"/>
        <end position="15"/>
    </location>
</feature>
<dbReference type="OrthoDB" id="186462at2759"/>
<evidence type="ECO:0000256" key="6">
    <source>
        <dbReference type="RuleBase" id="RU361145"/>
    </source>
</evidence>
<dbReference type="InterPro" id="IPR001519">
    <property type="entry name" value="Ferritin"/>
</dbReference>
<dbReference type="GO" id="GO:0006879">
    <property type="term" value="P:intracellular iron ion homeostasis"/>
    <property type="evidence" value="ECO:0007669"/>
    <property type="project" value="UniProtKB-KW"/>
</dbReference>
<keyword evidence="7" id="KW-0732">Signal</keyword>
<feature type="chain" id="PRO_5012745827" description="Ferritin" evidence="7">
    <location>
        <begin position="16"/>
        <end position="180"/>
    </location>
</feature>
<comment type="function">
    <text evidence="6">Stores iron in a soluble, non-toxic, readily available form. Important for iron homeostasis. Iron is taken up in the ferrous form and deposited as ferric hydroxides after oxidation.</text>
</comment>
<evidence type="ECO:0000256" key="3">
    <source>
        <dbReference type="ARBA" id="ARBA00022723"/>
    </source>
</evidence>
<feature type="binding site" evidence="5">
    <location>
        <position position="161"/>
    </location>
    <ligand>
        <name>Fe cation</name>
        <dbReference type="ChEBI" id="CHEBI:24875"/>
        <label>1</label>
    </ligand>
</feature>
<dbReference type="AlphaFoldDB" id="A0A087TYM9"/>
<sequence>MKVLLLTFFLPLALGLYDNELNKPHKDKYVLHKTCEAAIHKQIDEEMHASLVYATMAAHFDHNTVARKGLAKFFAENSVEEREHAHKFIDYLNSRGARFSGFDVKMPSKSAWNKAVDALQDAINLEKHVNNKLYHLHDIAALQCVDQHLMDFLESEFFDEQVKSIDKLQRHISVLSSMEP</sequence>
<dbReference type="InterPro" id="IPR009040">
    <property type="entry name" value="Ferritin-like_diiron"/>
</dbReference>
<dbReference type="InterPro" id="IPR012347">
    <property type="entry name" value="Ferritin-like"/>
</dbReference>
<comment type="catalytic activity">
    <reaction evidence="6">
        <text>4 Fe(2+) + O2 + 4 H(+) = 4 Fe(3+) + 2 H2O</text>
        <dbReference type="Rhea" id="RHEA:11148"/>
        <dbReference type="ChEBI" id="CHEBI:15377"/>
        <dbReference type="ChEBI" id="CHEBI:15378"/>
        <dbReference type="ChEBI" id="CHEBI:15379"/>
        <dbReference type="ChEBI" id="CHEBI:29033"/>
        <dbReference type="ChEBI" id="CHEBI:29034"/>
        <dbReference type="EC" id="1.16.3.1"/>
    </reaction>
</comment>
<dbReference type="GO" id="GO:0006826">
    <property type="term" value="P:iron ion transport"/>
    <property type="evidence" value="ECO:0007669"/>
    <property type="project" value="InterPro"/>
</dbReference>
<dbReference type="PROSITE" id="PS50905">
    <property type="entry name" value="FERRITIN_LIKE"/>
    <property type="match status" value="1"/>
</dbReference>
<feature type="non-terminal residue" evidence="9">
    <location>
        <position position="180"/>
    </location>
</feature>
<keyword evidence="2 6" id="KW-0409">Iron storage</keyword>
<keyword evidence="3 5" id="KW-0479">Metal-binding</keyword>
<feature type="binding site" evidence="5">
    <location>
        <position position="46"/>
    </location>
    <ligand>
        <name>Fe cation</name>
        <dbReference type="ChEBI" id="CHEBI:24875"/>
        <label>1</label>
    </ligand>
</feature>
<dbReference type="InterPro" id="IPR008331">
    <property type="entry name" value="Ferritin_DPS_dom"/>
</dbReference>
<evidence type="ECO:0000256" key="1">
    <source>
        <dbReference type="ARBA" id="ARBA00007513"/>
    </source>
</evidence>
<dbReference type="EC" id="1.16.3.1" evidence="6"/>
<evidence type="ECO:0000256" key="4">
    <source>
        <dbReference type="ARBA" id="ARBA00023004"/>
    </source>
</evidence>
<proteinExistence type="inferred from homology"/>